<sequence>MKRRFLRKQKGLSLIESVISSGLVLFMLSSSFLVINSTIKTSVNTEKKTLLAEQLDKKIDYYILTGRFSTSSVDNNTFTQTKSSNSKLAKFIGKNNDFGITVSKEVIKYGKSA</sequence>
<name>A0A097ERY2_9GAMM</name>
<keyword evidence="1" id="KW-0812">Transmembrane</keyword>
<dbReference type="EMBL" id="CP009574">
    <property type="protein sequence ID" value="AIT10324.1"/>
    <property type="molecule type" value="Genomic_DNA"/>
</dbReference>
<evidence type="ECO:0000313" key="2">
    <source>
        <dbReference type="EMBL" id="AIT10324.1"/>
    </source>
</evidence>
<gene>
    <name evidence="2" type="ORF">LO80_07800</name>
</gene>
<evidence type="ECO:0000256" key="1">
    <source>
        <dbReference type="SAM" id="Phobius"/>
    </source>
</evidence>
<dbReference type="AlphaFoldDB" id="A0A097ERY2"/>
<keyword evidence="1" id="KW-1133">Transmembrane helix</keyword>
<reference evidence="2 3" key="1">
    <citation type="submission" date="2014-10" db="EMBL/GenBank/DDBJ databases">
        <title>Whole genome sequence of Francisella endociliophora strain FSC1006, isolated from a laboratory culture of the marine ciliate Euplotes raikovi.</title>
        <authorList>
            <person name="Granberg M."/>
            <person name="Backman S."/>
            <person name="Lundmark E."/>
            <person name="Nilsson E."/>
            <person name="Karlsson E."/>
            <person name="Thelaus J."/>
            <person name="Ohrman C."/>
            <person name="Larkeryd A."/>
            <person name="Stenberg P."/>
        </authorList>
    </citation>
    <scope>NUCLEOTIDE SEQUENCE [LARGE SCALE GENOMIC DNA]</scope>
    <source>
        <strain evidence="2 3">FSC1006</strain>
    </source>
</reference>
<accession>A0A097ERY2</accession>
<keyword evidence="1" id="KW-0472">Membrane</keyword>
<proteinExistence type="predicted"/>
<evidence type="ECO:0000313" key="3">
    <source>
        <dbReference type="Proteomes" id="UP000029672"/>
    </source>
</evidence>
<organism evidence="2 3">
    <name type="scientific">Candidatus Francisella endociliophora</name>
    <dbReference type="NCBI Taxonomy" id="653937"/>
    <lineage>
        <taxon>Bacteria</taxon>
        <taxon>Pseudomonadati</taxon>
        <taxon>Pseudomonadota</taxon>
        <taxon>Gammaproteobacteria</taxon>
        <taxon>Thiotrichales</taxon>
        <taxon>Francisellaceae</taxon>
        <taxon>Francisella</taxon>
    </lineage>
</organism>
<dbReference type="STRING" id="1547445.LO80_07800"/>
<keyword evidence="3" id="KW-1185">Reference proteome</keyword>
<feature type="transmembrane region" description="Helical" evidence="1">
    <location>
        <begin position="12"/>
        <end position="35"/>
    </location>
</feature>
<protein>
    <recommendedName>
        <fullName evidence="4">Type II secretion system protein</fullName>
    </recommendedName>
</protein>
<evidence type="ECO:0008006" key="4">
    <source>
        <dbReference type="Google" id="ProtNLM"/>
    </source>
</evidence>
<dbReference type="RefSeq" id="WP_040010759.1">
    <property type="nucleotide sequence ID" value="NZ_CP009574.1"/>
</dbReference>
<dbReference type="KEGG" id="frf:LO80_07800"/>
<dbReference type="Proteomes" id="UP000029672">
    <property type="component" value="Chromosome"/>
</dbReference>
<dbReference type="HOGENOM" id="CLU_170974_0_0_6"/>